<dbReference type="EMBL" id="BRYB01001978">
    <property type="protein sequence ID" value="GMI37501.1"/>
    <property type="molecule type" value="Genomic_DNA"/>
</dbReference>
<dbReference type="PANTHER" id="PTHR13037">
    <property type="entry name" value="FORMIN"/>
    <property type="match status" value="1"/>
</dbReference>
<protein>
    <submittedName>
        <fullName evidence="3">Uncharacterized protein</fullName>
    </submittedName>
</protein>
<dbReference type="PRINTS" id="PR01217">
    <property type="entry name" value="PRICHEXTENSN"/>
</dbReference>
<feature type="compositionally biased region" description="Basic and acidic residues" evidence="2">
    <location>
        <begin position="77"/>
        <end position="94"/>
    </location>
</feature>
<dbReference type="Proteomes" id="UP001165060">
    <property type="component" value="Unassembled WGS sequence"/>
</dbReference>
<proteinExistence type="predicted"/>
<keyword evidence="1" id="KW-0945">Host-virus interaction</keyword>
<evidence type="ECO:0000256" key="2">
    <source>
        <dbReference type="SAM" id="MobiDB-lite"/>
    </source>
</evidence>
<sequence>MATITNVRNSEDGTFKQYLVVDGGEEMWTHEDVAKEKYKKAVKEYKALVKAKKEEKKKRKESMTPGAAPPGEAPPPETKKSEKKEKKEKKDRSKSPRPPASGPPPGPPPEGAPPDNSEMKAPDMPPPPPSAPEPVPTDLKEAMAGEAAATAEPEQAPTPAEMPPPPPEAVEEPAKPAPAPEPAAAPAPAPPPAPTPNPAPARAPPPAPAPTPAPAPAPAPAIRLAPSSRDTSAKHAPPAPAPAAASESDSDSDDSGSQLSQDDEGSGPYVLYEVVLPSGALVRKYADMSSPHVSTAPPGTVLLVDPASRLWFDGSNFCVGLRPKEDEDENEDDDGLFSDSGYYRVQILSPSQHRGWVSAKSAILSRVPYSPSLRHRMYSRRKAECLHEITKSMVEVSLVAARHSAQLRSQRSKVSSGVRQLLGAEDGRVLGVLGQLGADETYDGKVGGHIRRGLDAVTQLFGAVQVAEAEVARARERGGGEGGGEEDDEDEELFKLKRERARLAKELADIEGGSRT</sequence>
<feature type="compositionally biased region" description="Pro residues" evidence="2">
    <location>
        <begin position="123"/>
        <end position="135"/>
    </location>
</feature>
<reference evidence="3 4" key="1">
    <citation type="journal article" date="2023" name="Commun. Biol.">
        <title>Genome analysis of Parmales, the sister group of diatoms, reveals the evolutionary specialization of diatoms from phago-mixotrophs to photoautotrophs.</title>
        <authorList>
            <person name="Ban H."/>
            <person name="Sato S."/>
            <person name="Yoshikawa S."/>
            <person name="Yamada K."/>
            <person name="Nakamura Y."/>
            <person name="Ichinomiya M."/>
            <person name="Sato N."/>
            <person name="Blanc-Mathieu R."/>
            <person name="Endo H."/>
            <person name="Kuwata A."/>
            <person name="Ogata H."/>
        </authorList>
    </citation>
    <scope>NUCLEOTIDE SEQUENCE [LARGE SCALE GENOMIC DNA]</scope>
</reference>
<organism evidence="3 4">
    <name type="scientific">Tetraparma gracilis</name>
    <dbReference type="NCBI Taxonomy" id="2962635"/>
    <lineage>
        <taxon>Eukaryota</taxon>
        <taxon>Sar</taxon>
        <taxon>Stramenopiles</taxon>
        <taxon>Ochrophyta</taxon>
        <taxon>Bolidophyceae</taxon>
        <taxon>Parmales</taxon>
        <taxon>Triparmaceae</taxon>
        <taxon>Tetraparma</taxon>
    </lineage>
</organism>
<feature type="compositionally biased region" description="Low complexity" evidence="2">
    <location>
        <begin position="144"/>
        <end position="159"/>
    </location>
</feature>
<evidence type="ECO:0000313" key="4">
    <source>
        <dbReference type="Proteomes" id="UP001165060"/>
    </source>
</evidence>
<dbReference type="PANTHER" id="PTHR13037:SF24">
    <property type="entry name" value="POLYCOMB PROTEIN PCL-RELATED"/>
    <property type="match status" value="1"/>
</dbReference>
<name>A0ABQ6N1R7_9STRA</name>
<gene>
    <name evidence="3" type="ORF">TeGR_g2234</name>
</gene>
<evidence type="ECO:0000256" key="1">
    <source>
        <dbReference type="ARBA" id="ARBA00022581"/>
    </source>
</evidence>
<feature type="region of interest" description="Disordered" evidence="2">
    <location>
        <begin position="50"/>
        <end position="268"/>
    </location>
</feature>
<accession>A0ABQ6N1R7</accession>
<feature type="compositionally biased region" description="Pro residues" evidence="2">
    <location>
        <begin position="67"/>
        <end position="76"/>
    </location>
</feature>
<feature type="compositionally biased region" description="Pro residues" evidence="2">
    <location>
        <begin position="175"/>
        <end position="219"/>
    </location>
</feature>
<evidence type="ECO:0000313" key="3">
    <source>
        <dbReference type="EMBL" id="GMI37501.1"/>
    </source>
</evidence>
<comment type="caution">
    <text evidence="3">The sequence shown here is derived from an EMBL/GenBank/DDBJ whole genome shotgun (WGS) entry which is preliminary data.</text>
</comment>
<keyword evidence="4" id="KW-1185">Reference proteome</keyword>
<feature type="compositionally biased region" description="Pro residues" evidence="2">
    <location>
        <begin position="96"/>
        <end position="112"/>
    </location>
</feature>